<comment type="subcellular location">
    <subcellularLocation>
        <location evidence="1">Cell membrane</location>
        <topology evidence="1">Multi-pass membrane protein</topology>
    </subcellularLocation>
</comment>
<evidence type="ECO:0000256" key="8">
    <source>
        <dbReference type="SAM" id="Phobius"/>
    </source>
</evidence>
<reference evidence="10 11" key="2">
    <citation type="submission" date="2014-01" db="EMBL/GenBank/DDBJ databases">
        <title>Draft genome sequencing of Bacillus alcalophilus CGMCC 1.3604.</title>
        <authorList>
            <person name="Yang J."/>
            <person name="Diao L."/>
            <person name="Yang S."/>
        </authorList>
    </citation>
    <scope>NUCLEOTIDE SEQUENCE [LARGE SCALE GENOMIC DNA]</scope>
    <source>
        <strain evidence="10 11">CGMCC 1.3604</strain>
    </source>
</reference>
<evidence type="ECO:0000313" key="9">
    <source>
        <dbReference type="EMBL" id="AFV25929.1"/>
    </source>
</evidence>
<keyword evidence="7 8" id="KW-0472">Membrane</keyword>
<evidence type="ECO:0000256" key="3">
    <source>
        <dbReference type="ARBA" id="ARBA00022449"/>
    </source>
</evidence>
<dbReference type="GO" id="GO:0008324">
    <property type="term" value="F:monoatomic cation transmembrane transporter activity"/>
    <property type="evidence" value="ECO:0007669"/>
    <property type="project" value="InterPro"/>
</dbReference>
<evidence type="ECO:0000256" key="4">
    <source>
        <dbReference type="ARBA" id="ARBA00022475"/>
    </source>
</evidence>
<dbReference type="EMBL" id="JALP01000051">
    <property type="protein sequence ID" value="THG91727.1"/>
    <property type="molecule type" value="Genomic_DNA"/>
</dbReference>
<dbReference type="AlphaFoldDB" id="J8T6W4"/>
<protein>
    <submittedName>
        <fullName evidence="10">Cation:proton antiporter</fullName>
    </submittedName>
    <submittedName>
        <fullName evidence="9">Multicomponent sodium ion:proton antiporter transporter</fullName>
    </submittedName>
</protein>
<dbReference type="GO" id="GO:0005886">
    <property type="term" value="C:plasma membrane"/>
    <property type="evidence" value="ECO:0007669"/>
    <property type="project" value="UniProtKB-SubCell"/>
</dbReference>
<feature type="transmembrane region" description="Helical" evidence="8">
    <location>
        <begin position="104"/>
        <end position="124"/>
    </location>
</feature>
<evidence type="ECO:0000256" key="1">
    <source>
        <dbReference type="ARBA" id="ARBA00004651"/>
    </source>
</evidence>
<dbReference type="Proteomes" id="UP000297014">
    <property type="component" value="Unassembled WGS sequence"/>
</dbReference>
<accession>J8T6W4</accession>
<evidence type="ECO:0000313" key="11">
    <source>
        <dbReference type="Proteomes" id="UP000297014"/>
    </source>
</evidence>
<dbReference type="EMBL" id="JX399506">
    <property type="protein sequence ID" value="AFV25929.1"/>
    <property type="molecule type" value="Genomic_DNA"/>
</dbReference>
<evidence type="ECO:0000256" key="6">
    <source>
        <dbReference type="ARBA" id="ARBA00022989"/>
    </source>
</evidence>
<evidence type="ECO:0000313" key="10">
    <source>
        <dbReference type="EMBL" id="THG91727.1"/>
    </source>
</evidence>
<gene>
    <name evidence="10" type="ORF">AJ85_02505</name>
    <name evidence="9" type="ORF">BalcAV3523</name>
</gene>
<evidence type="ECO:0000256" key="5">
    <source>
        <dbReference type="ARBA" id="ARBA00022692"/>
    </source>
</evidence>
<feature type="transmembrane region" description="Helical" evidence="8">
    <location>
        <begin position="29"/>
        <end position="46"/>
    </location>
</feature>
<dbReference type="PANTHER" id="PTHR34584:SF1">
    <property type="entry name" value="NA(+)_H(+) ANTIPORTER SUBUNIT E1"/>
    <property type="match status" value="1"/>
</dbReference>
<dbReference type="InterPro" id="IPR002758">
    <property type="entry name" value="Cation_antiport_E"/>
</dbReference>
<evidence type="ECO:0000256" key="2">
    <source>
        <dbReference type="ARBA" id="ARBA00006228"/>
    </source>
</evidence>
<reference evidence="9" key="1">
    <citation type="submission" date="2012-07" db="EMBL/GenBank/DDBJ databases">
        <title>A Draft Genome for Bacillus alcalophilus strain ATCC 27647.</title>
        <authorList>
            <person name="Attie O."/>
            <person name="Jayaprakash A."/>
            <person name="Sachidanandam R."/>
            <person name="Shah H."/>
            <person name="Paulsen I."/>
            <person name="Morino M."/>
            <person name="Ito M."/>
            <person name="Krulwich T."/>
        </authorList>
    </citation>
    <scope>NUCLEOTIDE SEQUENCE</scope>
    <source>
        <strain evidence="9">ATCC 27647</strain>
    </source>
</reference>
<comment type="similarity">
    <text evidence="2">Belongs to the CPA3 antiporters (TC 2.A.63) subunit E family.</text>
</comment>
<keyword evidence="4" id="KW-1003">Cell membrane</keyword>
<keyword evidence="3" id="KW-0050">Antiport</keyword>
<dbReference type="GO" id="GO:0015297">
    <property type="term" value="F:antiporter activity"/>
    <property type="evidence" value="ECO:0007669"/>
    <property type="project" value="UniProtKB-KW"/>
</dbReference>
<dbReference type="PIRSF" id="PIRSF019239">
    <property type="entry name" value="MrpE"/>
    <property type="match status" value="1"/>
</dbReference>
<name>J8T6W4_ALKAL</name>
<dbReference type="PANTHER" id="PTHR34584">
    <property type="entry name" value="NA(+)/H(+) ANTIPORTER SUBUNIT E1"/>
    <property type="match status" value="1"/>
</dbReference>
<evidence type="ECO:0000256" key="7">
    <source>
        <dbReference type="ARBA" id="ARBA00023136"/>
    </source>
</evidence>
<keyword evidence="5 8" id="KW-0812">Transmembrane</keyword>
<keyword evidence="6 8" id="KW-1133">Transmembrane helix</keyword>
<feature type="transmembrane region" description="Helical" evidence="8">
    <location>
        <begin position="58"/>
        <end position="81"/>
    </location>
</feature>
<organism evidence="9">
    <name type="scientific">Alkalihalobacillus alcalophilus ATCC 27647 = CGMCC 1.3604</name>
    <dbReference type="NCBI Taxonomy" id="1218173"/>
    <lineage>
        <taxon>Bacteria</taxon>
        <taxon>Bacillati</taxon>
        <taxon>Bacillota</taxon>
        <taxon>Bacilli</taxon>
        <taxon>Bacillales</taxon>
        <taxon>Bacillaceae</taxon>
        <taxon>Alkalihalobacillus</taxon>
    </lineage>
</organism>
<dbReference type="Pfam" id="PF01899">
    <property type="entry name" value="MNHE"/>
    <property type="match status" value="1"/>
</dbReference>
<sequence>MMSFQLLINFALAVAWMFLYNTYDLPTFIIGYIVGFVILFLMRRIFPSRLYIIRVYGVLHLGVIFIRELILSNFSVMKLILKPKLDIKPGIFTLHLDYKSDWELTLLALLISLTPGTVVIDISHDKEQMYIHSMNIDDLESSIGHIQESFQKVILEVSRT</sequence>
<keyword evidence="3" id="KW-0813">Transport</keyword>
<proteinExistence type="inferred from homology"/>